<proteinExistence type="predicted"/>
<sequence length="164" mass="18815">MGSSSITMQSRHTLHGPYGRGEIEVVVCSLVNQGKEDLSHHSRKGFGIVRFVRRVASVAAKHAYVAAYATPILEAEMLSVKCCLMFVFLPWEHIAHDLVFKNLIYFHDNEMNLNLVYYAAVDIKGIDTLYLKLPMISCPFMWEKRLERRKEDLSNRTSRVVARI</sequence>
<dbReference type="Proteomes" id="UP001060085">
    <property type="component" value="Linkage Group LG05"/>
</dbReference>
<dbReference type="EMBL" id="CM044705">
    <property type="protein sequence ID" value="KAI5663871.1"/>
    <property type="molecule type" value="Genomic_DNA"/>
</dbReference>
<gene>
    <name evidence="1" type="ORF">M9H77_23194</name>
</gene>
<comment type="caution">
    <text evidence="1">The sequence shown here is derived from an EMBL/GenBank/DDBJ whole genome shotgun (WGS) entry which is preliminary data.</text>
</comment>
<evidence type="ECO:0000313" key="1">
    <source>
        <dbReference type="EMBL" id="KAI5663871.1"/>
    </source>
</evidence>
<accession>A0ACC0AWM9</accession>
<evidence type="ECO:0000313" key="2">
    <source>
        <dbReference type="Proteomes" id="UP001060085"/>
    </source>
</evidence>
<name>A0ACC0AWM9_CATRO</name>
<protein>
    <submittedName>
        <fullName evidence="1">Uncharacterized protein</fullName>
    </submittedName>
</protein>
<organism evidence="1 2">
    <name type="scientific">Catharanthus roseus</name>
    <name type="common">Madagascar periwinkle</name>
    <name type="synonym">Vinca rosea</name>
    <dbReference type="NCBI Taxonomy" id="4058"/>
    <lineage>
        <taxon>Eukaryota</taxon>
        <taxon>Viridiplantae</taxon>
        <taxon>Streptophyta</taxon>
        <taxon>Embryophyta</taxon>
        <taxon>Tracheophyta</taxon>
        <taxon>Spermatophyta</taxon>
        <taxon>Magnoliopsida</taxon>
        <taxon>eudicotyledons</taxon>
        <taxon>Gunneridae</taxon>
        <taxon>Pentapetalae</taxon>
        <taxon>asterids</taxon>
        <taxon>lamiids</taxon>
        <taxon>Gentianales</taxon>
        <taxon>Apocynaceae</taxon>
        <taxon>Rauvolfioideae</taxon>
        <taxon>Vinceae</taxon>
        <taxon>Catharanthinae</taxon>
        <taxon>Catharanthus</taxon>
    </lineage>
</organism>
<reference evidence="2" key="1">
    <citation type="journal article" date="2023" name="Nat. Plants">
        <title>Single-cell RNA sequencing provides a high-resolution roadmap for understanding the multicellular compartmentation of specialized metabolism.</title>
        <authorList>
            <person name="Sun S."/>
            <person name="Shen X."/>
            <person name="Li Y."/>
            <person name="Li Y."/>
            <person name="Wang S."/>
            <person name="Li R."/>
            <person name="Zhang H."/>
            <person name="Shen G."/>
            <person name="Guo B."/>
            <person name="Wei J."/>
            <person name="Xu J."/>
            <person name="St-Pierre B."/>
            <person name="Chen S."/>
            <person name="Sun C."/>
        </authorList>
    </citation>
    <scope>NUCLEOTIDE SEQUENCE [LARGE SCALE GENOMIC DNA]</scope>
</reference>
<keyword evidence="2" id="KW-1185">Reference proteome</keyword>